<proteinExistence type="predicted"/>
<comment type="caution">
    <text evidence="1">The sequence shown here is derived from an EMBL/GenBank/DDBJ whole genome shotgun (WGS) entry which is preliminary data.</text>
</comment>
<evidence type="ECO:0000313" key="2">
    <source>
        <dbReference type="Proteomes" id="UP001227268"/>
    </source>
</evidence>
<protein>
    <submittedName>
        <fullName evidence="1">Uncharacterized protein</fullName>
    </submittedName>
</protein>
<keyword evidence="2" id="KW-1185">Reference proteome</keyword>
<reference evidence="1" key="1">
    <citation type="submission" date="2023-04" db="EMBL/GenBank/DDBJ databases">
        <title>Draft Genome sequencing of Naganishia species isolated from polar environments using Oxford Nanopore Technology.</title>
        <authorList>
            <person name="Leo P."/>
            <person name="Venkateswaran K."/>
        </authorList>
    </citation>
    <scope>NUCLEOTIDE SEQUENCE</scope>
    <source>
        <strain evidence="1">MNA-CCFEE 5423</strain>
    </source>
</reference>
<evidence type="ECO:0000313" key="1">
    <source>
        <dbReference type="EMBL" id="KAJ9107493.1"/>
    </source>
</evidence>
<dbReference type="Proteomes" id="UP001227268">
    <property type="component" value="Unassembled WGS sequence"/>
</dbReference>
<gene>
    <name evidence="1" type="ORF">QFC21_000948</name>
</gene>
<organism evidence="1 2">
    <name type="scientific">Naganishia friedmannii</name>
    <dbReference type="NCBI Taxonomy" id="89922"/>
    <lineage>
        <taxon>Eukaryota</taxon>
        <taxon>Fungi</taxon>
        <taxon>Dikarya</taxon>
        <taxon>Basidiomycota</taxon>
        <taxon>Agaricomycotina</taxon>
        <taxon>Tremellomycetes</taxon>
        <taxon>Filobasidiales</taxon>
        <taxon>Filobasidiaceae</taxon>
        <taxon>Naganishia</taxon>
    </lineage>
</organism>
<accession>A0ACC2W7V1</accession>
<dbReference type="EMBL" id="JASBWT010000002">
    <property type="protein sequence ID" value="KAJ9107493.1"/>
    <property type="molecule type" value="Genomic_DNA"/>
</dbReference>
<name>A0ACC2W7V1_9TREE</name>
<sequence length="697" mass="75997">MLRNKTGKKFAVSRPVKRGVSSSAAALTPPATQAPTADPQSTGVSNVSSAAPLMGQPGPQVALRPAPDATQQQPVHSATLAQPPVPVLPSPSETQRPLFFPEPTPPPTADVQVQPETTNTGNNASANPASISAPAPARNAFALPLAPQMPNPFLHPQVPPPIPSSSLAPPTSFTPAPTSFVPPPSGAVSSRPSTQPNNEADNVGREAEKEKRRIRRRQKQGQEGSGRAYRTTDVEPAAAGKRKRAGTSKQTGVDGSVAGDDEDPEAQLMREEAEGRQSVQRDGSQDGTDGDEEDDEETDTQPGQRRRGRQRKNANDDIDLDGVVPGDALGPAIDSNSMTMGEIAAHPGFGRVSSRGLELQQRKIELAKEKRGKLLRRKSGREGTADGRDPEDGQDDDAEGVQRIRESSYDRVRKAYSRKQNEDKAKATEERLRRDMDEDDDADLEKGDKNDEIDENDEFRNRAAAPAIRIDDNGDTVLDESSLQIESGQAMNDFDTGAMEVIEEHDKDRFINASSYQRKPRGTRWTREETDLLFEKTREFGTSFDMILHFFPGKTRRHVINQWNRLCKNNDPRADWAYDTAHKKAIDFSGLEQAANMTFSTRSIDDILKQQEEEMQAEVDRLIGVYAQEDEPQAGRQHSPTSSRGGAGAGSGTDGDVPRPKTAAELARQKAKDKRASKKAWKDQYGGGEEIVGTVDD</sequence>